<dbReference type="EnsemblMetazoa" id="XM_026445092">
    <property type="protein sequence ID" value="XP_026300877"/>
    <property type="gene ID" value="LOC100577430"/>
</dbReference>
<evidence type="ECO:0000313" key="3">
    <source>
        <dbReference type="Proteomes" id="UP000005203"/>
    </source>
</evidence>
<evidence type="ECO:0000259" key="1">
    <source>
        <dbReference type="Pfam" id="PF16013"/>
    </source>
</evidence>
<dbReference type="GeneID" id="100577430"/>
<reference evidence="2" key="1">
    <citation type="submission" date="2021-01" db="UniProtKB">
        <authorList>
            <consortium name="EnsemblMetazoa"/>
        </authorList>
    </citation>
    <scope>IDENTIFICATION</scope>
    <source>
        <strain evidence="2">DH4</strain>
    </source>
</reference>
<name>A0A7M7SRN1_APIME</name>
<dbReference type="PANTHER" id="PTHR21115:SF0">
    <property type="entry name" value="GH06117P-RELATED"/>
    <property type="match status" value="1"/>
</dbReference>
<organism evidence="2">
    <name type="scientific">Apis mellifera</name>
    <name type="common">Honeybee</name>
    <dbReference type="NCBI Taxonomy" id="7460"/>
    <lineage>
        <taxon>Eukaryota</taxon>
        <taxon>Metazoa</taxon>
        <taxon>Ecdysozoa</taxon>
        <taxon>Arthropoda</taxon>
        <taxon>Hexapoda</taxon>
        <taxon>Insecta</taxon>
        <taxon>Pterygota</taxon>
        <taxon>Neoptera</taxon>
        <taxon>Endopterygota</taxon>
        <taxon>Hymenoptera</taxon>
        <taxon>Apocrita</taxon>
        <taxon>Aculeata</taxon>
        <taxon>Apoidea</taxon>
        <taxon>Anthophila</taxon>
        <taxon>Apidae</taxon>
        <taxon>Apis</taxon>
    </lineage>
</organism>
<sequence length="665" mass="76539">MSIADQDTDWNEMLKIAKLQQQEYYELLPEWTKYTADEYKYLRQNIGYALFGVPSESEENKDVYIEDEKIGKNKQIKDITETLCYKPDAEKIINIVYEQICTHGKGCIDTDSIYYGIIYNISFRTKNNVTEVSNSKEEKVTDSEMKDKIQIYSTPIFKIRYSNKTCNEETWYIDRNGRVYKSWIDYIKNNTLPQCTMVLPKDGFYHPDPSYEITEEYSTVWLEILDSPACSVQATIFKYGDITSTIVGTCGICLGVASIFTPIGPLVMGATVASGVSGVWATGRSVQNLVDRSSHEQNIGLTNRDSFCSWLTVVGGTIGLISNSGNVILTKLIKNGNDISNVAKIAYNTLVLSNLGINGFGVGYQAYCMYRKYQEEGQIHILDMVSLSAHLLFFGNSVINLQFAEDLIKSTQGKILDEYRSTLRSKHLRRQFNRTKRNAATNNTDKISENAEVIRYINRKIDLQLKNNLNNIPIQKSTICFEDGKLVICGIRFLDPMKFVEILIKNDQFSSEKKFSFNKETSDNKDMLFTLKDLLLNLLKNMILDDDKRKKYESEFDNILNDIKYMNNAPNIFILIFKISFTLITQSEFCSEYLSNAVHFIWCYIKESLIQFSSELISNNERTQKKICEVLIVLFEDMEETIKKLLPAFKKYIEEYVEENIKKNL</sequence>
<feature type="domain" description="DUF4781" evidence="1">
    <location>
        <begin position="155"/>
        <end position="458"/>
    </location>
</feature>
<reference evidence="4" key="2">
    <citation type="submission" date="2025-04" db="UniProtKB">
        <authorList>
            <consortium name="RefSeq"/>
        </authorList>
    </citation>
    <scope>IDENTIFICATION</scope>
    <source>
        <strain evidence="4">DH4</strain>
        <tissue evidence="4">Whole body</tissue>
    </source>
</reference>
<evidence type="ECO:0000313" key="2">
    <source>
        <dbReference type="EnsemblMetazoa" id="XP_026300877"/>
    </source>
</evidence>
<protein>
    <submittedName>
        <fullName evidence="4">Uncharacterized protein LOC100577430</fullName>
    </submittedName>
</protein>
<proteinExistence type="predicted"/>
<dbReference type="OrthoDB" id="6512497at2759"/>
<dbReference type="InterPro" id="IPR031962">
    <property type="entry name" value="DUF4781"/>
</dbReference>
<dbReference type="KEGG" id="ame:100577430"/>
<dbReference type="Proteomes" id="UP000005203">
    <property type="component" value="Linkage group LG14"/>
</dbReference>
<dbReference type="RefSeq" id="XP_026300877.1">
    <property type="nucleotide sequence ID" value="XM_026445092.1"/>
</dbReference>
<dbReference type="PANTHER" id="PTHR21115">
    <property type="entry name" value="GH06117P-RELATED"/>
    <property type="match status" value="1"/>
</dbReference>
<dbReference type="Pfam" id="PF16013">
    <property type="entry name" value="DUF4781"/>
    <property type="match status" value="1"/>
</dbReference>
<gene>
    <name evidence="4" type="primary">LOC100577430</name>
</gene>
<accession>A0A7M7SRN1</accession>
<accession>A0A8B8HA27</accession>
<keyword evidence="3" id="KW-1185">Reference proteome</keyword>
<dbReference type="AlphaFoldDB" id="A0A7M7SRN1"/>
<evidence type="ECO:0000313" key="4">
    <source>
        <dbReference type="RefSeq" id="XP_026300877.1"/>
    </source>
</evidence>